<protein>
    <submittedName>
        <fullName evidence="1">Uncharacterized protein</fullName>
    </submittedName>
</protein>
<proteinExistence type="predicted"/>
<organism evidence="1">
    <name type="scientific">Mycobacterium xenopi 4042</name>
    <dbReference type="NCBI Taxonomy" id="1299334"/>
    <lineage>
        <taxon>Bacteria</taxon>
        <taxon>Bacillati</taxon>
        <taxon>Actinomycetota</taxon>
        <taxon>Actinomycetes</taxon>
        <taxon>Mycobacteriales</taxon>
        <taxon>Mycobacteriaceae</taxon>
        <taxon>Mycobacterium</taxon>
    </lineage>
</organism>
<evidence type="ECO:0000313" key="1">
    <source>
        <dbReference type="EMBL" id="EUA19252.1"/>
    </source>
</evidence>
<dbReference type="EMBL" id="JAOB01000073">
    <property type="protein sequence ID" value="EUA19252.1"/>
    <property type="molecule type" value="Genomic_DNA"/>
</dbReference>
<gene>
    <name evidence="1" type="ORF">I553_10411</name>
</gene>
<accession>X7ZI59</accession>
<name>X7ZI59_MYCXE</name>
<reference evidence="1" key="1">
    <citation type="submission" date="2014-01" db="EMBL/GenBank/DDBJ databases">
        <authorList>
            <person name="Brown-Elliot B."/>
            <person name="Wallace R."/>
            <person name="Lenaerts A."/>
            <person name="Ordway D."/>
            <person name="DeGroote M.A."/>
            <person name="Parker T."/>
            <person name="Sizemore C."/>
            <person name="Tallon L.J."/>
            <person name="Sadzewicz L.K."/>
            <person name="Sengamalay N."/>
            <person name="Fraser C.M."/>
            <person name="Hine E."/>
            <person name="Shefchek K.A."/>
            <person name="Das S.P."/>
            <person name="Tettelin H."/>
        </authorList>
    </citation>
    <scope>NUCLEOTIDE SEQUENCE [LARGE SCALE GENOMIC DNA]</scope>
    <source>
        <strain evidence="1">4042</strain>
    </source>
</reference>
<comment type="caution">
    <text evidence="1">The sequence shown here is derived from an EMBL/GenBank/DDBJ whole genome shotgun (WGS) entry which is preliminary data.</text>
</comment>
<sequence>MGGVDEIDYFFLVLGVELRPEGTRRSLQNRVEALEFSVRPARERIW</sequence>
<dbReference type="AlphaFoldDB" id="X7ZI59"/>